<keyword evidence="4" id="KW-0375">Hydrogen ion transport</keyword>
<evidence type="ECO:0000256" key="5">
    <source>
        <dbReference type="SAM" id="Coils"/>
    </source>
</evidence>
<dbReference type="NCBIfam" id="NF002565">
    <property type="entry name" value="PRK02195.1"/>
    <property type="match status" value="1"/>
</dbReference>
<keyword evidence="4" id="KW-0066">ATP synthesis</keyword>
<evidence type="ECO:0000256" key="4">
    <source>
        <dbReference type="HAMAP-Rule" id="MF_00271"/>
    </source>
</evidence>
<keyword evidence="7" id="KW-1185">Reference proteome</keyword>
<dbReference type="Proteomes" id="UP001228690">
    <property type="component" value="Chromosome"/>
</dbReference>
<dbReference type="InterPro" id="IPR002699">
    <property type="entry name" value="V_ATPase_D"/>
</dbReference>
<dbReference type="HAMAP" id="MF_00271">
    <property type="entry name" value="ATP_synth_D_arch"/>
    <property type="match status" value="1"/>
</dbReference>
<dbReference type="Gene3D" id="1.10.287.3240">
    <property type="match status" value="1"/>
</dbReference>
<protein>
    <recommendedName>
        <fullName evidence="4">V-type ATP synthase subunit D</fullName>
    </recommendedName>
    <alternativeName>
        <fullName evidence="4">V-ATPase subunit D</fullName>
    </alternativeName>
</protein>
<accession>A0ABY8MGT6</accession>
<sequence>MAKIKLTKNELKKQKDALKMFRRYLPTLQLKKQQLQVEIASVQEKADRVMTELKSFQNRLDSWVSLYAEDFSFEDYLEVRELSVCSGNIAGVEIPIFEKVTFNVMPYDLFDTPPWVDHGIKAIQDTISLRLQHKVYQEQKRLLEAELRVTTQRVNLFEKVKIPETKMNIKKIAVYMGDQQTASVVCGKIAKKKLEEQNSASDLAENFGGNSGKGAA</sequence>
<evidence type="ECO:0000256" key="1">
    <source>
        <dbReference type="ARBA" id="ARBA00005850"/>
    </source>
</evidence>
<comment type="similarity">
    <text evidence="1 4">Belongs to the V-ATPase D subunit family.</text>
</comment>
<dbReference type="EMBL" id="CP123443">
    <property type="protein sequence ID" value="WGK69071.1"/>
    <property type="molecule type" value="Genomic_DNA"/>
</dbReference>
<proteinExistence type="inferred from homology"/>
<evidence type="ECO:0000256" key="2">
    <source>
        <dbReference type="ARBA" id="ARBA00022448"/>
    </source>
</evidence>
<keyword evidence="2 4" id="KW-0813">Transport</keyword>
<feature type="coiled-coil region" evidence="5">
    <location>
        <begin position="25"/>
        <end position="59"/>
    </location>
</feature>
<evidence type="ECO:0000256" key="3">
    <source>
        <dbReference type="ARBA" id="ARBA00023065"/>
    </source>
</evidence>
<name>A0ABY8MGT6_9SPIO</name>
<evidence type="ECO:0000313" key="7">
    <source>
        <dbReference type="Proteomes" id="UP001228690"/>
    </source>
</evidence>
<keyword evidence="5" id="KW-0175">Coiled coil</keyword>
<dbReference type="Pfam" id="PF01813">
    <property type="entry name" value="ATP-synt_D"/>
    <property type="match status" value="1"/>
</dbReference>
<evidence type="ECO:0000313" key="6">
    <source>
        <dbReference type="EMBL" id="WGK69071.1"/>
    </source>
</evidence>
<gene>
    <name evidence="4" type="primary">atpD</name>
    <name evidence="6" type="ORF">P0082_11400</name>
</gene>
<reference evidence="6 7" key="1">
    <citation type="submission" date="2023-04" db="EMBL/GenBank/DDBJ databases">
        <title>Spirochaete genome identified in red abalone sample constitutes a novel genus.</title>
        <authorList>
            <person name="Sharma S.P."/>
            <person name="Purcell C.M."/>
            <person name="Hyde J.R."/>
            <person name="Severin A.J."/>
        </authorList>
    </citation>
    <scope>NUCLEOTIDE SEQUENCE [LARGE SCALE GENOMIC DNA]</scope>
    <source>
        <strain evidence="6 7">SP-2023</strain>
    </source>
</reference>
<comment type="function">
    <text evidence="4">Produces ATP from ADP in the presence of a proton gradient across the membrane.</text>
</comment>
<organism evidence="6 7">
    <name type="scientific">Candidatus Haliotispira prima</name>
    <dbReference type="NCBI Taxonomy" id="3034016"/>
    <lineage>
        <taxon>Bacteria</taxon>
        <taxon>Pseudomonadati</taxon>
        <taxon>Spirochaetota</taxon>
        <taxon>Spirochaetia</taxon>
        <taxon>Spirochaetales</taxon>
        <taxon>Spirochaetaceae</taxon>
        <taxon>Candidatus Haliotispira</taxon>
    </lineage>
</organism>
<dbReference type="NCBIfam" id="TIGR00309">
    <property type="entry name" value="V_ATPase_subD"/>
    <property type="match status" value="1"/>
</dbReference>
<keyword evidence="3 4" id="KW-0406">Ion transport</keyword>
<dbReference type="RefSeq" id="WP_326927259.1">
    <property type="nucleotide sequence ID" value="NZ_CP123443.1"/>
</dbReference>